<dbReference type="AlphaFoldDB" id="A0A4R8A533"/>
<dbReference type="GO" id="GO:0005737">
    <property type="term" value="C:cytoplasm"/>
    <property type="evidence" value="ECO:0007669"/>
    <property type="project" value="UniProtKB-SubCell"/>
</dbReference>
<evidence type="ECO:0000313" key="9">
    <source>
        <dbReference type="EMBL" id="TDW25746.1"/>
    </source>
</evidence>
<evidence type="ECO:0000256" key="4">
    <source>
        <dbReference type="ARBA" id="ARBA00022597"/>
    </source>
</evidence>
<keyword evidence="5" id="KW-0808">Transferase</keyword>
<keyword evidence="3" id="KW-0963">Cytoplasm</keyword>
<comment type="caution">
    <text evidence="9">The sequence shown here is derived from an EMBL/GenBank/DDBJ whole genome shotgun (WGS) entry which is preliminary data.</text>
</comment>
<keyword evidence="7" id="KW-0418">Kinase</keyword>
<dbReference type="SUPFAM" id="SSF52728">
    <property type="entry name" value="PTS IIb component"/>
    <property type="match status" value="1"/>
</dbReference>
<gene>
    <name evidence="9" type="ORF">EDD63_10333</name>
</gene>
<evidence type="ECO:0000256" key="5">
    <source>
        <dbReference type="ARBA" id="ARBA00022679"/>
    </source>
</evidence>
<keyword evidence="10" id="KW-1185">Reference proteome</keyword>
<keyword evidence="6" id="KW-0598">Phosphotransferase system</keyword>
<dbReference type="GO" id="GO:0016301">
    <property type="term" value="F:kinase activity"/>
    <property type="evidence" value="ECO:0007669"/>
    <property type="project" value="UniProtKB-KW"/>
</dbReference>
<evidence type="ECO:0000313" key="10">
    <source>
        <dbReference type="Proteomes" id="UP000294743"/>
    </source>
</evidence>
<comment type="subcellular location">
    <subcellularLocation>
        <location evidence="1">Cytoplasm</location>
    </subcellularLocation>
</comment>
<reference evidence="9 10" key="1">
    <citation type="submission" date="2019-03" db="EMBL/GenBank/DDBJ databases">
        <title>Genomic Encyclopedia of Type Strains, Phase IV (KMG-IV): sequencing the most valuable type-strain genomes for metagenomic binning, comparative biology and taxonomic classification.</title>
        <authorList>
            <person name="Goeker M."/>
        </authorList>
    </citation>
    <scope>NUCLEOTIDE SEQUENCE [LARGE SCALE GENOMIC DNA]</scope>
    <source>
        <strain evidence="9 10">DSM 28867</strain>
    </source>
</reference>
<dbReference type="InterPro" id="IPR004720">
    <property type="entry name" value="PTS_IIB_sorbose-sp"/>
</dbReference>
<dbReference type="GO" id="GO:0008982">
    <property type="term" value="F:protein-N(PI)-phosphohistidine-sugar phosphotransferase activity"/>
    <property type="evidence" value="ECO:0007669"/>
    <property type="project" value="InterPro"/>
</dbReference>
<feature type="domain" description="PTS EIIB type-4" evidence="8">
    <location>
        <begin position="1"/>
        <end position="156"/>
    </location>
</feature>
<dbReference type="RefSeq" id="WP_134167794.1">
    <property type="nucleotide sequence ID" value="NZ_SODD01000003.1"/>
</dbReference>
<name>A0A4R8A533_9FIRM</name>
<evidence type="ECO:0000256" key="1">
    <source>
        <dbReference type="ARBA" id="ARBA00004496"/>
    </source>
</evidence>
<dbReference type="Proteomes" id="UP000294743">
    <property type="component" value="Unassembled WGS sequence"/>
</dbReference>
<dbReference type="InterPro" id="IPR036667">
    <property type="entry name" value="PTS_IIB_sorbose-sp_sf"/>
</dbReference>
<keyword evidence="2" id="KW-0813">Transport</keyword>
<proteinExistence type="predicted"/>
<dbReference type="OrthoDB" id="9788818at2"/>
<protein>
    <submittedName>
        <fullName evidence="9">PTS system mannose-specific IIB component/fructoselysine and glucoselysine-specific PTS system IIB component</fullName>
    </submittedName>
</protein>
<evidence type="ECO:0000256" key="3">
    <source>
        <dbReference type="ARBA" id="ARBA00022490"/>
    </source>
</evidence>
<sequence>MIKIMRLDERFIHGQVAFSWTNNLGADCIYIANDEVANDKLRQTSLKLAAPAGVKFFARTIEESKRILNGDKIKKYKVFVIVNNTADALELAKSVEEIRHLNLGNMKKTDSRRVITNSIAVDETDVENIKELVNLGVEVECRAIPTDKRVQALDIL</sequence>
<accession>A0A4R8A533</accession>
<evidence type="ECO:0000256" key="2">
    <source>
        <dbReference type="ARBA" id="ARBA00022448"/>
    </source>
</evidence>
<dbReference type="GO" id="GO:0009401">
    <property type="term" value="P:phosphoenolpyruvate-dependent sugar phosphotransferase system"/>
    <property type="evidence" value="ECO:0007669"/>
    <property type="project" value="UniProtKB-KW"/>
</dbReference>
<organism evidence="9 10">
    <name type="scientific">Breznakia blatticola</name>
    <dbReference type="NCBI Taxonomy" id="1754012"/>
    <lineage>
        <taxon>Bacteria</taxon>
        <taxon>Bacillati</taxon>
        <taxon>Bacillota</taxon>
        <taxon>Erysipelotrichia</taxon>
        <taxon>Erysipelotrichales</taxon>
        <taxon>Erysipelotrichaceae</taxon>
        <taxon>Breznakia</taxon>
    </lineage>
</organism>
<dbReference type="Gene3D" id="3.40.35.10">
    <property type="entry name" value="Phosphotransferase system, sorbose subfamily IIB component"/>
    <property type="match status" value="1"/>
</dbReference>
<keyword evidence="4" id="KW-0762">Sugar transport</keyword>
<evidence type="ECO:0000256" key="6">
    <source>
        <dbReference type="ARBA" id="ARBA00022683"/>
    </source>
</evidence>
<dbReference type="PROSITE" id="PS51101">
    <property type="entry name" value="PTS_EIIB_TYPE_4"/>
    <property type="match status" value="1"/>
</dbReference>
<dbReference type="Pfam" id="PF03830">
    <property type="entry name" value="PTSIIB_sorb"/>
    <property type="match status" value="1"/>
</dbReference>
<evidence type="ECO:0000259" key="8">
    <source>
        <dbReference type="PROSITE" id="PS51101"/>
    </source>
</evidence>
<evidence type="ECO:0000256" key="7">
    <source>
        <dbReference type="ARBA" id="ARBA00022777"/>
    </source>
</evidence>
<dbReference type="EMBL" id="SODD01000003">
    <property type="protein sequence ID" value="TDW25746.1"/>
    <property type="molecule type" value="Genomic_DNA"/>
</dbReference>